<dbReference type="PANTHER" id="PTHR24231:SF21">
    <property type="entry name" value="P2Y PURINOCEPTOR 4"/>
    <property type="match status" value="1"/>
</dbReference>
<dbReference type="PRINTS" id="PR01066">
    <property type="entry name" value="P2Y4PRNOCPTR"/>
</dbReference>
<dbReference type="PRINTS" id="PR00237">
    <property type="entry name" value="GPCRRHODOPSN"/>
</dbReference>
<evidence type="ECO:0000313" key="15">
    <source>
        <dbReference type="EMBL" id="DBA21764.1"/>
    </source>
</evidence>
<dbReference type="AlphaFoldDB" id="A0AAV2ZTJ3"/>
<feature type="transmembrane region" description="Helical" evidence="13">
    <location>
        <begin position="150"/>
        <end position="172"/>
    </location>
</feature>
<dbReference type="SUPFAM" id="SSF81321">
    <property type="entry name" value="Family A G protein-coupled receptor-like"/>
    <property type="match status" value="1"/>
</dbReference>
<feature type="transmembrane region" description="Helical" evidence="13">
    <location>
        <begin position="199"/>
        <end position="222"/>
    </location>
</feature>
<dbReference type="PRINTS" id="PR01157">
    <property type="entry name" value="P2YPURNOCPTR"/>
</dbReference>
<keyword evidence="7 13" id="KW-0472">Membrane</keyword>
<comment type="similarity">
    <text evidence="11">Belongs to the G-protein coupled receptor 1 family.</text>
</comment>
<evidence type="ECO:0000256" key="4">
    <source>
        <dbReference type="ARBA" id="ARBA00022692"/>
    </source>
</evidence>
<dbReference type="GO" id="GO:0030321">
    <property type="term" value="P:transepithelial chloride transport"/>
    <property type="evidence" value="ECO:0007669"/>
    <property type="project" value="InterPro"/>
</dbReference>
<dbReference type="PROSITE" id="PS50262">
    <property type="entry name" value="G_PROTEIN_RECEP_F1_2"/>
    <property type="match status" value="1"/>
</dbReference>
<evidence type="ECO:0000256" key="3">
    <source>
        <dbReference type="ARBA" id="ARBA00022475"/>
    </source>
</evidence>
<feature type="transmembrane region" description="Helical" evidence="13">
    <location>
        <begin position="249"/>
        <end position="273"/>
    </location>
</feature>
<protein>
    <recommendedName>
        <fullName evidence="2">P2Y purinoceptor 4</fullName>
    </recommendedName>
</protein>
<name>A0AAV2ZTJ3_PYXAD</name>
<dbReference type="PROSITE" id="PS00237">
    <property type="entry name" value="G_PROTEIN_RECEP_F1_1"/>
    <property type="match status" value="1"/>
</dbReference>
<dbReference type="GO" id="GO:0045028">
    <property type="term" value="F:G protein-coupled purinergic nucleotide receptor activity"/>
    <property type="evidence" value="ECO:0007669"/>
    <property type="project" value="InterPro"/>
</dbReference>
<evidence type="ECO:0000256" key="9">
    <source>
        <dbReference type="ARBA" id="ARBA00023170"/>
    </source>
</evidence>
<keyword evidence="9 11" id="KW-0675">Receptor</keyword>
<evidence type="ECO:0000256" key="10">
    <source>
        <dbReference type="ARBA" id="ARBA00023224"/>
    </source>
</evidence>
<feature type="region of interest" description="Disordered" evidence="12">
    <location>
        <begin position="433"/>
        <end position="452"/>
    </location>
</feature>
<evidence type="ECO:0000256" key="1">
    <source>
        <dbReference type="ARBA" id="ARBA00004651"/>
    </source>
</evidence>
<evidence type="ECO:0000256" key="7">
    <source>
        <dbReference type="ARBA" id="ARBA00023136"/>
    </source>
</evidence>
<keyword evidence="10 11" id="KW-0807">Transducer</keyword>
<dbReference type="GO" id="GO:0045030">
    <property type="term" value="F:G protein-coupled UTP receptor activity"/>
    <property type="evidence" value="ECO:0007669"/>
    <property type="project" value="TreeGrafter"/>
</dbReference>
<feature type="transmembrane region" description="Helical" evidence="13">
    <location>
        <begin position="112"/>
        <end position="130"/>
    </location>
</feature>
<sequence>MADPYTTLPLLHTSFHNVSAAEVNTCVFDEKFKFFLLPVSYSVVFILGLPLNLTAMWIFLTKMRPWSPTTVYMFNLALSDTLYLLSLPTLIYYYADRNNWPFGEILCKTMRFLFYTNLYCSILFLTCISFHRYMGVCHPLLSLQRMKAKYAHILCMGVWISVSICLIPNLIFVTISPNGNGTICHDTTRPGDFLQYVEYSTAIMCFLFGIPCLVIAGCYGLMARELLKPMFSGNHQTLPAYKRRSIKTIIAVLTVFIICFLPFHITRTIYYYARVLNANCNLLNAVNLSYKITRPLASANSCFDPILYFLASDNYQKKLVSALTCVSNVCRRHLPAIHQVPTKREGLAVIPIPDPQNTRSSGNLDDNQEADHPEMEVAANKKVNGGEHKNGGTNVIPCNDVGIKMIRIQSDKISERKRNKASGEKTRYWSLRGITGTEGSKNEGGGEGTSSWNLLDTISQGGLSLYSEEDKFKKRKINFLPNI</sequence>
<evidence type="ECO:0000256" key="2">
    <source>
        <dbReference type="ARBA" id="ARBA00021864"/>
    </source>
</evidence>
<comment type="caution">
    <text evidence="15">The sequence shown here is derived from an EMBL/GenBank/DDBJ whole genome shotgun (WGS) entry which is preliminary data.</text>
</comment>
<dbReference type="GO" id="GO:0005886">
    <property type="term" value="C:plasma membrane"/>
    <property type="evidence" value="ECO:0007669"/>
    <property type="project" value="UniProtKB-SubCell"/>
</dbReference>
<evidence type="ECO:0000256" key="5">
    <source>
        <dbReference type="ARBA" id="ARBA00022989"/>
    </source>
</evidence>
<dbReference type="PANTHER" id="PTHR24231">
    <property type="entry name" value="PURINOCEPTOR-RELATED G-PROTEIN COUPLED RECEPTOR"/>
    <property type="match status" value="1"/>
</dbReference>
<evidence type="ECO:0000256" key="11">
    <source>
        <dbReference type="RuleBase" id="RU000688"/>
    </source>
</evidence>
<dbReference type="InterPro" id="IPR017452">
    <property type="entry name" value="GPCR_Rhodpsn_7TM"/>
</dbReference>
<keyword evidence="4 11" id="KW-0812">Transmembrane</keyword>
<proteinExistence type="inferred from homology"/>
<feature type="transmembrane region" description="Helical" evidence="13">
    <location>
        <begin position="39"/>
        <end position="60"/>
    </location>
</feature>
<evidence type="ECO:0000259" key="14">
    <source>
        <dbReference type="PROSITE" id="PS50262"/>
    </source>
</evidence>
<gene>
    <name evidence="15" type="ORF">GDO54_018363</name>
</gene>
<dbReference type="Pfam" id="PF00001">
    <property type="entry name" value="7tm_1"/>
    <property type="match status" value="1"/>
</dbReference>
<keyword evidence="6 11" id="KW-0297">G-protein coupled receptor</keyword>
<accession>A0AAV2ZTJ3</accession>
<feature type="transmembrane region" description="Helical" evidence="13">
    <location>
        <begin position="72"/>
        <end position="92"/>
    </location>
</feature>
<organism evidence="15 16">
    <name type="scientific">Pyxicephalus adspersus</name>
    <name type="common">African bullfrog</name>
    <dbReference type="NCBI Taxonomy" id="30357"/>
    <lineage>
        <taxon>Eukaryota</taxon>
        <taxon>Metazoa</taxon>
        <taxon>Chordata</taxon>
        <taxon>Craniata</taxon>
        <taxon>Vertebrata</taxon>
        <taxon>Euteleostomi</taxon>
        <taxon>Amphibia</taxon>
        <taxon>Batrachia</taxon>
        <taxon>Anura</taxon>
        <taxon>Neobatrachia</taxon>
        <taxon>Ranoidea</taxon>
        <taxon>Pyxicephalidae</taxon>
        <taxon>Pyxicephalinae</taxon>
        <taxon>Pyxicephalus</taxon>
    </lineage>
</organism>
<dbReference type="EMBL" id="DYDO01000007">
    <property type="protein sequence ID" value="DBA21764.1"/>
    <property type="molecule type" value="Genomic_DNA"/>
</dbReference>
<comment type="subcellular location">
    <subcellularLocation>
        <location evidence="1">Cell membrane</location>
        <topology evidence="1">Multi-pass membrane protein</topology>
    </subcellularLocation>
</comment>
<dbReference type="CDD" id="cd15374">
    <property type="entry name" value="7tmA_P2Y4"/>
    <property type="match status" value="1"/>
</dbReference>
<evidence type="ECO:0000313" key="16">
    <source>
        <dbReference type="Proteomes" id="UP001181693"/>
    </source>
</evidence>
<evidence type="ECO:0000256" key="8">
    <source>
        <dbReference type="ARBA" id="ARBA00023157"/>
    </source>
</evidence>
<dbReference type="InterPro" id="IPR000018">
    <property type="entry name" value="P2Y4"/>
</dbReference>
<dbReference type="Proteomes" id="UP001181693">
    <property type="component" value="Unassembled WGS sequence"/>
</dbReference>
<evidence type="ECO:0000256" key="12">
    <source>
        <dbReference type="SAM" id="MobiDB-lite"/>
    </source>
</evidence>
<reference evidence="15" key="1">
    <citation type="thesis" date="2020" institute="ProQuest LLC" country="789 East Eisenhower Parkway, Ann Arbor, MI, USA">
        <title>Comparative Genomics and Chromosome Evolution.</title>
        <authorList>
            <person name="Mudd A.B."/>
        </authorList>
    </citation>
    <scope>NUCLEOTIDE SEQUENCE</scope>
    <source>
        <strain evidence="15">1538</strain>
        <tissue evidence="15">Blood</tissue>
    </source>
</reference>
<feature type="domain" description="G-protein coupled receptors family 1 profile" evidence="14">
    <location>
        <begin position="51"/>
        <end position="308"/>
    </location>
</feature>
<keyword evidence="16" id="KW-1185">Reference proteome</keyword>
<keyword evidence="5 13" id="KW-1133">Transmembrane helix</keyword>
<keyword evidence="8" id="KW-1015">Disulfide bond</keyword>
<evidence type="ECO:0000256" key="6">
    <source>
        <dbReference type="ARBA" id="ARBA00023040"/>
    </source>
</evidence>
<dbReference type="InterPro" id="IPR000276">
    <property type="entry name" value="GPCR_Rhodpsn"/>
</dbReference>
<dbReference type="Gene3D" id="1.20.1070.10">
    <property type="entry name" value="Rhodopsin 7-helix transmembrane proteins"/>
    <property type="match status" value="1"/>
</dbReference>
<keyword evidence="3" id="KW-1003">Cell membrane</keyword>
<evidence type="ECO:0000256" key="13">
    <source>
        <dbReference type="SAM" id="Phobius"/>
    </source>
</evidence>
<dbReference type="FunFam" id="1.20.1070.10:FF:000017">
    <property type="entry name" value="lysophosphatidic acid receptor 4"/>
    <property type="match status" value="1"/>
</dbReference>